<dbReference type="AlphaFoldDB" id="A0A640VUU0"/>
<evidence type="ECO:0000256" key="3">
    <source>
        <dbReference type="ARBA" id="ARBA00023163"/>
    </source>
</evidence>
<keyword evidence="6" id="KW-1185">Reference proteome</keyword>
<name>A0A640VUU0_9RHOB</name>
<evidence type="ECO:0000313" key="5">
    <source>
        <dbReference type="EMBL" id="GFE49996.1"/>
    </source>
</evidence>
<dbReference type="GO" id="GO:0003700">
    <property type="term" value="F:DNA-binding transcription factor activity"/>
    <property type="evidence" value="ECO:0007669"/>
    <property type="project" value="TreeGrafter"/>
</dbReference>
<dbReference type="Gene3D" id="1.10.260.40">
    <property type="entry name" value="lambda repressor-like DNA-binding domains"/>
    <property type="match status" value="1"/>
</dbReference>
<dbReference type="GO" id="GO:0000976">
    <property type="term" value="F:transcription cis-regulatory region binding"/>
    <property type="evidence" value="ECO:0007669"/>
    <property type="project" value="TreeGrafter"/>
</dbReference>
<dbReference type="RefSeq" id="WP_159976194.1">
    <property type="nucleotide sequence ID" value="NZ_BLIV01000003.1"/>
</dbReference>
<evidence type="ECO:0000313" key="6">
    <source>
        <dbReference type="Proteomes" id="UP000436522"/>
    </source>
</evidence>
<organism evidence="5 6">
    <name type="scientific">Roseobacter cerasinus</name>
    <dbReference type="NCBI Taxonomy" id="2602289"/>
    <lineage>
        <taxon>Bacteria</taxon>
        <taxon>Pseudomonadati</taxon>
        <taxon>Pseudomonadota</taxon>
        <taxon>Alphaproteobacteria</taxon>
        <taxon>Rhodobacterales</taxon>
        <taxon>Roseobacteraceae</taxon>
        <taxon>Roseobacter</taxon>
    </lineage>
</organism>
<accession>A0A640VUU0</accession>
<dbReference type="CDD" id="cd01392">
    <property type="entry name" value="HTH_LacI"/>
    <property type="match status" value="1"/>
</dbReference>
<feature type="domain" description="HTH lacI-type" evidence="4">
    <location>
        <begin position="1"/>
        <end position="55"/>
    </location>
</feature>
<dbReference type="SUPFAM" id="SSF47413">
    <property type="entry name" value="lambda repressor-like DNA-binding domains"/>
    <property type="match status" value="1"/>
</dbReference>
<proteinExistence type="predicted"/>
<dbReference type="OrthoDB" id="234496at2"/>
<evidence type="ECO:0000256" key="2">
    <source>
        <dbReference type="ARBA" id="ARBA00023125"/>
    </source>
</evidence>
<evidence type="ECO:0000256" key="1">
    <source>
        <dbReference type="ARBA" id="ARBA00023015"/>
    </source>
</evidence>
<dbReference type="SUPFAM" id="SSF53822">
    <property type="entry name" value="Periplasmic binding protein-like I"/>
    <property type="match status" value="1"/>
</dbReference>
<keyword evidence="3" id="KW-0804">Transcription</keyword>
<dbReference type="InterPro" id="IPR028082">
    <property type="entry name" value="Peripla_BP_I"/>
</dbReference>
<dbReference type="SMART" id="SM00354">
    <property type="entry name" value="HTH_LACI"/>
    <property type="match status" value="1"/>
</dbReference>
<gene>
    <name evidence="5" type="ORF">So717_17490</name>
</gene>
<sequence>MNLRELSERLNLSQTTVSRALNGYPEVNEQTRARVAAAAAKFNYRPNVRARTLATGRAMAIGHIIPFSNQNEMVNVVFADFIAGAGEVYAGHGYSMSLALVRDEDELSAYRGVAEKGAVDGIIVHSPARDDPRIAVLADLDIPFLVHGRVSEVKTPYAWLDVNNTCAIATGTGHLLDLGHRRIGLINGEERLDFAQRRRDGYLAALAAAGLAPDPALMHSAEMSEPRGHSAAHRMLDLPQPPTALVASSLVLALGVRRAIEERGLRMGRDVSVLCFDDELSYLPNGTDRPQFTAMRSSVRAAGRRCAELLMGQIAEPDQPLPTELWEADLVIGASTGPCPQRDL</sequence>
<keyword evidence="1" id="KW-0805">Transcription regulation</keyword>
<dbReference type="Gene3D" id="3.40.50.2300">
    <property type="match status" value="2"/>
</dbReference>
<evidence type="ECO:0000259" key="4">
    <source>
        <dbReference type="PROSITE" id="PS50932"/>
    </source>
</evidence>
<dbReference type="PANTHER" id="PTHR30146:SF109">
    <property type="entry name" value="HTH-TYPE TRANSCRIPTIONAL REGULATOR GALS"/>
    <property type="match status" value="1"/>
</dbReference>
<dbReference type="InterPro" id="IPR010982">
    <property type="entry name" value="Lambda_DNA-bd_dom_sf"/>
</dbReference>
<dbReference type="Proteomes" id="UP000436522">
    <property type="component" value="Unassembled WGS sequence"/>
</dbReference>
<comment type="caution">
    <text evidence="5">The sequence shown here is derived from an EMBL/GenBank/DDBJ whole genome shotgun (WGS) entry which is preliminary data.</text>
</comment>
<dbReference type="EMBL" id="BLIV01000003">
    <property type="protein sequence ID" value="GFE49996.1"/>
    <property type="molecule type" value="Genomic_DNA"/>
</dbReference>
<dbReference type="InterPro" id="IPR000843">
    <property type="entry name" value="HTH_LacI"/>
</dbReference>
<reference evidence="5 6" key="1">
    <citation type="submission" date="2019-12" db="EMBL/GenBank/DDBJ databases">
        <title>Roseobacter cerasinus sp. nov., isolated from seawater around aquaculture.</title>
        <authorList>
            <person name="Muramatsu S."/>
            <person name="Takabe Y."/>
            <person name="Mori K."/>
            <person name="Takaichi S."/>
            <person name="Hanada S."/>
        </authorList>
    </citation>
    <scope>NUCLEOTIDE SEQUENCE [LARGE SCALE GENOMIC DNA]</scope>
    <source>
        <strain evidence="5 6">AI77</strain>
    </source>
</reference>
<keyword evidence="2" id="KW-0238">DNA-binding</keyword>
<dbReference type="PROSITE" id="PS50932">
    <property type="entry name" value="HTH_LACI_2"/>
    <property type="match status" value="1"/>
</dbReference>
<dbReference type="Pfam" id="PF13377">
    <property type="entry name" value="Peripla_BP_3"/>
    <property type="match status" value="1"/>
</dbReference>
<dbReference type="PANTHER" id="PTHR30146">
    <property type="entry name" value="LACI-RELATED TRANSCRIPTIONAL REPRESSOR"/>
    <property type="match status" value="1"/>
</dbReference>
<dbReference type="InterPro" id="IPR046335">
    <property type="entry name" value="LacI/GalR-like_sensor"/>
</dbReference>
<dbReference type="Pfam" id="PF00356">
    <property type="entry name" value="LacI"/>
    <property type="match status" value="1"/>
</dbReference>
<dbReference type="CDD" id="cd20010">
    <property type="entry name" value="PBP1_AglR-like"/>
    <property type="match status" value="1"/>
</dbReference>
<protein>
    <submittedName>
        <fullName evidence="5">LacI family transcriptional regulator</fullName>
    </submittedName>
</protein>